<proteinExistence type="predicted"/>
<feature type="compositionally biased region" description="Basic and acidic residues" evidence="1">
    <location>
        <begin position="66"/>
        <end position="81"/>
    </location>
</feature>
<gene>
    <name evidence="2" type="ORF">E3N88_02882</name>
</gene>
<accession>A0A5N6Q6U4</accession>
<feature type="region of interest" description="Disordered" evidence="1">
    <location>
        <begin position="58"/>
        <end position="81"/>
    </location>
</feature>
<evidence type="ECO:0000313" key="2">
    <source>
        <dbReference type="EMBL" id="KAD7479746.1"/>
    </source>
</evidence>
<reference evidence="2 3" key="1">
    <citation type="submission" date="2019-05" db="EMBL/GenBank/DDBJ databases">
        <title>Mikania micrantha, genome provides insights into the molecular mechanism of rapid growth.</title>
        <authorList>
            <person name="Liu B."/>
        </authorList>
    </citation>
    <scope>NUCLEOTIDE SEQUENCE [LARGE SCALE GENOMIC DNA]</scope>
    <source>
        <strain evidence="2">NLD-2019</strain>
        <tissue evidence="2">Leaf</tissue>
    </source>
</reference>
<dbReference type="AlphaFoldDB" id="A0A5N6Q6U4"/>
<comment type="caution">
    <text evidence="2">The sequence shown here is derived from an EMBL/GenBank/DDBJ whole genome shotgun (WGS) entry which is preliminary data.</text>
</comment>
<name>A0A5N6Q6U4_9ASTR</name>
<organism evidence="2 3">
    <name type="scientific">Mikania micrantha</name>
    <name type="common">bitter vine</name>
    <dbReference type="NCBI Taxonomy" id="192012"/>
    <lineage>
        <taxon>Eukaryota</taxon>
        <taxon>Viridiplantae</taxon>
        <taxon>Streptophyta</taxon>
        <taxon>Embryophyta</taxon>
        <taxon>Tracheophyta</taxon>
        <taxon>Spermatophyta</taxon>
        <taxon>Magnoliopsida</taxon>
        <taxon>eudicotyledons</taxon>
        <taxon>Gunneridae</taxon>
        <taxon>Pentapetalae</taxon>
        <taxon>asterids</taxon>
        <taxon>campanulids</taxon>
        <taxon>Asterales</taxon>
        <taxon>Asteraceae</taxon>
        <taxon>Asteroideae</taxon>
        <taxon>Heliantheae alliance</taxon>
        <taxon>Eupatorieae</taxon>
        <taxon>Mikania</taxon>
    </lineage>
</organism>
<evidence type="ECO:0000313" key="3">
    <source>
        <dbReference type="Proteomes" id="UP000326396"/>
    </source>
</evidence>
<protein>
    <submittedName>
        <fullName evidence="2">Uncharacterized protein</fullName>
    </submittedName>
</protein>
<keyword evidence="3" id="KW-1185">Reference proteome</keyword>
<dbReference type="EMBL" id="SZYD01000001">
    <property type="protein sequence ID" value="KAD7479746.1"/>
    <property type="molecule type" value="Genomic_DNA"/>
</dbReference>
<feature type="region of interest" description="Disordered" evidence="1">
    <location>
        <begin position="96"/>
        <end position="133"/>
    </location>
</feature>
<dbReference type="Proteomes" id="UP000326396">
    <property type="component" value="Linkage Group LG1"/>
</dbReference>
<evidence type="ECO:0000256" key="1">
    <source>
        <dbReference type="SAM" id="MobiDB-lite"/>
    </source>
</evidence>
<sequence>MARREHAAERQWGKGDREIHWWVATQIQDSVLSSKPTTIADAIHMAANLTDNHVKAGTLTRKGFKKDKDQSKGPNEPTKEEIKASFNTLTLQQSVTCKWPVPSKPQGNQPEERLRGSNWQRRQHGNLLRRPEE</sequence>